<comment type="subcellular location">
    <subcellularLocation>
        <location evidence="1">Nucleus</location>
    </subcellularLocation>
</comment>
<evidence type="ECO:0000313" key="8">
    <source>
        <dbReference type="Proteomes" id="UP000019374"/>
    </source>
</evidence>
<dbReference type="Pfam" id="PF20168">
    <property type="entry name" value="PDS5"/>
    <property type="match status" value="2"/>
</dbReference>
<dbReference type="PANTHER" id="PTHR12663:SF0">
    <property type="entry name" value="PRECOCIOUS DISSOCIATION OF SISTERS 5, ISOFORM A"/>
    <property type="match status" value="1"/>
</dbReference>
<evidence type="ECO:0000256" key="2">
    <source>
        <dbReference type="ARBA" id="ARBA00022618"/>
    </source>
</evidence>
<keyword evidence="3" id="KW-0498">Mitosis</keyword>
<organism evidence="7 8">
    <name type="scientific">Ophiocordyceps sinensis (strain Co18 / CGMCC 3.14243)</name>
    <name type="common">Yarsagumba caterpillar fungus</name>
    <name type="synonym">Hirsutella sinensis</name>
    <dbReference type="NCBI Taxonomy" id="911162"/>
    <lineage>
        <taxon>Eukaryota</taxon>
        <taxon>Fungi</taxon>
        <taxon>Dikarya</taxon>
        <taxon>Ascomycota</taxon>
        <taxon>Pezizomycotina</taxon>
        <taxon>Sordariomycetes</taxon>
        <taxon>Hypocreomycetidae</taxon>
        <taxon>Hypocreales</taxon>
        <taxon>Ophiocordycipitaceae</taxon>
        <taxon>Ophiocordyceps</taxon>
    </lineage>
</organism>
<dbReference type="GO" id="GO:0006281">
    <property type="term" value="P:DNA repair"/>
    <property type="evidence" value="ECO:0007669"/>
    <property type="project" value="TreeGrafter"/>
</dbReference>
<protein>
    <submittedName>
        <fullName evidence="7">Armadillo-type fold protein</fullName>
    </submittedName>
</protein>
<accession>T5AC59</accession>
<feature type="compositionally biased region" description="Basic residues" evidence="6">
    <location>
        <begin position="1408"/>
        <end position="1430"/>
    </location>
</feature>
<keyword evidence="2" id="KW-0132">Cell division</keyword>
<proteinExistence type="predicted"/>
<dbReference type="OrthoDB" id="200660at2759"/>
<dbReference type="PANTHER" id="PTHR12663">
    <property type="entry name" value="ANDROGEN INDUCED INHIBITOR OF PROLIFERATION AS3 / PDS5-RELATED"/>
    <property type="match status" value="1"/>
</dbReference>
<evidence type="ECO:0000256" key="3">
    <source>
        <dbReference type="ARBA" id="ARBA00022776"/>
    </source>
</evidence>
<keyword evidence="5" id="KW-0131">Cell cycle</keyword>
<dbReference type="GO" id="GO:0005634">
    <property type="term" value="C:nucleus"/>
    <property type="evidence" value="ECO:0007669"/>
    <property type="project" value="UniProtKB-SubCell"/>
</dbReference>
<dbReference type="Proteomes" id="UP000019374">
    <property type="component" value="Unassembled WGS sequence"/>
</dbReference>
<evidence type="ECO:0000256" key="4">
    <source>
        <dbReference type="ARBA" id="ARBA00023242"/>
    </source>
</evidence>
<feature type="region of interest" description="Disordered" evidence="6">
    <location>
        <begin position="1376"/>
        <end position="1584"/>
    </location>
</feature>
<dbReference type="CDD" id="cd19953">
    <property type="entry name" value="PDS5"/>
    <property type="match status" value="1"/>
</dbReference>
<name>T5AC59_OPHSC</name>
<sequence>MFAFRKTTRQEAVTACLSGVPSRIINAFYANDPDLNILLDRVMFECLVPLKYPLIKGKGAKNSSQSAQAKGGVGPADQDRIRAERILLMLKSLDNPAQKAFFAMQARQPQFAKGVAIFIQQCEAYNGGVVDANEEKVKASLSKTFQLSWRPAKPIPSATLVARLERLSKELADFDQGEVQLESLKAVAASLAHRNLLQHKDRGVKAYTACCLVDILRLFVPDAPFTDDQLKMMFSLFVKDVLPALHDPTNPYNSQHKYVLMSLTDVKSILLISEIHGADDLLLRLFNSAFDGVSASAKAPAEERVAKDIEIHLTEMLMELIDESPGSIPATVIDAIISQFLRAAPPGGGRPKEQHDKQSTLLHKTEPAAYIMAKNICNGCADKMSRYVSQYFSDVILNASGFATKANGYRQGDDSEDEDANAGPSEADLKSLRQAHLLIRELWRAAPAILQNVVPQIDAELSADNIHLRLIATETFGDMISGIGAAGPPPPPTLDPTAYPPLRLIDDRSPGAVETNVLTKPYSPQSFAQTHAGTYRSFVSRKNDKVGFIRAAWVAAAGYILSTSAGGIGLSREEERELVQGLVEKLNDGEEKVRLAAVKAIELFDFRLVVSKLGVTGGVDKEGSILASLADRCRDRKPAVRVDAMVLLGKLWAVGAGEIADGQEAVTACLSGVPSRIINAFYANDPDLNILLDRVMFECLVPLKYPLIKGKGAKNSSQSAQAKGGVGPADQDRIRAERILLMLKSLDNPAQKAFFAMQARQPQFAKGVAIFIQQCEAYNGGVVDANEEKVKASLSKTFQWLGAFFADPAKVRSDLQKFVKLNDRRSYQLVKYAIESESDFKTVRRAINELITKIQAGAASACLDTLIPLLYRSSCLMFNRSHLATIMDYSKNDKDGFAGVAHQVLNDISQRNPDIFKAHAEELRKEIIEQAPADKRRNDPAVVDILKAYSSYSKRYPQDINHDRGFTQTLMNFALYGSPPRSAKYAVNVLLAKNDDKSKVTATNLLRNAVKELDYGSPHFLTRLAAISQLERLAPTVAADSDEAIHDLTIKKILGEVRTDAKADSDPSWVDDAETDEELQAKCLSLRILTNQAMATEEEPDAEERIKPVFKLLKTFVVNEGEFCKTKDTPLHHKKRLRLLAGLLTLKLCTVKKYDEQLEPTSFNKLAELIQDSELHVRRRFMEKLQDYLTRAKLRARFHTILFLVAFEPVTDLKSRVETWIRSRARCYGEKKQQILEAIMGRLIPLLAHHPDYTSDTEDLADFANYFLFYLGAIATHENISLIYKYAERVKQTRDGVHPDASANLYVLSDLAQAVIRRFQERRNWSFQAWPGKVGLPTGLYTALPSSEVAQQIAKKQYIPDELEERLDDMIRAMDRKKKRKSMNDGADPPAKRAKAQGKVAGRERLKSKAKAPKSTTKKTPKPKTPKGRKQAAASPTLALSERRRSSRAHNISDYKERDDKDDEAEMLDGVAVWEYGKDGDSSDEDGEPDASDEGSEEEGASDDGDDDGDDGNDDGNDDESEEEEATASRRNGQKATKAKAKEKSAAAKTSAGSQLETSKRGSRAHGRGTARDSSETEADDDDD</sequence>
<reference evidence="7 8" key="1">
    <citation type="journal article" date="2013" name="Chin. Sci. Bull.">
        <title>Genome survey uncovers the secrets of sex and lifestyle in caterpillar fungus.</title>
        <authorList>
            <person name="Hu X."/>
            <person name="Zhang Y."/>
            <person name="Xiao G."/>
            <person name="Zheng P."/>
            <person name="Xia Y."/>
            <person name="Zhang X."/>
            <person name="St Leger R.J."/>
            <person name="Liu X."/>
            <person name="Wang C."/>
        </authorList>
    </citation>
    <scope>NUCLEOTIDE SEQUENCE [LARGE SCALE GENOMIC DNA]</scope>
    <source>
        <strain evidence="8">Co18 / CGMCC 3.14243</strain>
        <tissue evidence="7">Fruit-body</tissue>
    </source>
</reference>
<keyword evidence="4" id="KW-0539">Nucleus</keyword>
<dbReference type="SUPFAM" id="SSF48371">
    <property type="entry name" value="ARM repeat"/>
    <property type="match status" value="1"/>
</dbReference>
<dbReference type="GO" id="GO:0051301">
    <property type="term" value="P:cell division"/>
    <property type="evidence" value="ECO:0007669"/>
    <property type="project" value="UniProtKB-KW"/>
</dbReference>
<gene>
    <name evidence="7" type="ORF">OCS_04864</name>
</gene>
<dbReference type="Gene3D" id="1.25.10.10">
    <property type="entry name" value="Leucine-rich Repeat Variant"/>
    <property type="match status" value="1"/>
</dbReference>
<dbReference type="InterPro" id="IPR011989">
    <property type="entry name" value="ARM-like"/>
</dbReference>
<evidence type="ECO:0000256" key="5">
    <source>
        <dbReference type="ARBA" id="ARBA00023306"/>
    </source>
</evidence>
<evidence type="ECO:0000313" key="7">
    <source>
        <dbReference type="EMBL" id="EQK99422.1"/>
    </source>
</evidence>
<dbReference type="eggNOG" id="KOG1525">
    <property type="taxonomic scope" value="Eukaryota"/>
</dbReference>
<evidence type="ECO:0000256" key="6">
    <source>
        <dbReference type="SAM" id="MobiDB-lite"/>
    </source>
</evidence>
<dbReference type="GO" id="GO:0007064">
    <property type="term" value="P:mitotic sister chromatid cohesion"/>
    <property type="evidence" value="ECO:0007669"/>
    <property type="project" value="InterPro"/>
</dbReference>
<dbReference type="EMBL" id="KE653355">
    <property type="protein sequence ID" value="EQK99422.1"/>
    <property type="molecule type" value="Genomic_DNA"/>
</dbReference>
<dbReference type="InterPro" id="IPR016024">
    <property type="entry name" value="ARM-type_fold"/>
</dbReference>
<dbReference type="InterPro" id="IPR039776">
    <property type="entry name" value="Pds5"/>
</dbReference>
<dbReference type="HOGENOM" id="CLU_002562_0_0_1"/>
<feature type="compositionally biased region" description="Acidic residues" evidence="6">
    <location>
        <begin position="1482"/>
        <end position="1526"/>
    </location>
</feature>
<dbReference type="GO" id="GO:0000785">
    <property type="term" value="C:chromatin"/>
    <property type="evidence" value="ECO:0007669"/>
    <property type="project" value="TreeGrafter"/>
</dbReference>
<evidence type="ECO:0000256" key="1">
    <source>
        <dbReference type="ARBA" id="ARBA00004123"/>
    </source>
</evidence>